<sequence>MTTKSKKVDELSQAQDVVDRKVIHHEKKNTCTFIKEGKSYTMNALSPQQFHEEQRKMREKRRVSLNEEQSIIESISISLEECEHEKSVVSTKKSKGKRKKSECLTEINESLKKNKWRKSKMILKRLRKQRKRREFFEKHDLAKGRLTFTRRLIRILFKGLRWHGLELEFRIYGLSPLPTFLWQPSPGGGESPTRSCPCRND</sequence>
<dbReference type="EMBL" id="CM044705">
    <property type="protein sequence ID" value="KAI5662225.1"/>
    <property type="molecule type" value="Genomic_DNA"/>
</dbReference>
<comment type="caution">
    <text evidence="1">The sequence shown here is derived from an EMBL/GenBank/DDBJ whole genome shotgun (WGS) entry which is preliminary data.</text>
</comment>
<accession>A0ACC0APP7</accession>
<dbReference type="Proteomes" id="UP001060085">
    <property type="component" value="Linkage Group LG05"/>
</dbReference>
<gene>
    <name evidence="1" type="ORF">M9H77_21548</name>
</gene>
<keyword evidence="2" id="KW-1185">Reference proteome</keyword>
<protein>
    <submittedName>
        <fullName evidence="1">Uncharacterized protein</fullName>
    </submittedName>
</protein>
<proteinExistence type="predicted"/>
<name>A0ACC0APP7_CATRO</name>
<organism evidence="1 2">
    <name type="scientific">Catharanthus roseus</name>
    <name type="common">Madagascar periwinkle</name>
    <name type="synonym">Vinca rosea</name>
    <dbReference type="NCBI Taxonomy" id="4058"/>
    <lineage>
        <taxon>Eukaryota</taxon>
        <taxon>Viridiplantae</taxon>
        <taxon>Streptophyta</taxon>
        <taxon>Embryophyta</taxon>
        <taxon>Tracheophyta</taxon>
        <taxon>Spermatophyta</taxon>
        <taxon>Magnoliopsida</taxon>
        <taxon>eudicotyledons</taxon>
        <taxon>Gunneridae</taxon>
        <taxon>Pentapetalae</taxon>
        <taxon>asterids</taxon>
        <taxon>lamiids</taxon>
        <taxon>Gentianales</taxon>
        <taxon>Apocynaceae</taxon>
        <taxon>Rauvolfioideae</taxon>
        <taxon>Vinceae</taxon>
        <taxon>Catharanthinae</taxon>
        <taxon>Catharanthus</taxon>
    </lineage>
</organism>
<evidence type="ECO:0000313" key="1">
    <source>
        <dbReference type="EMBL" id="KAI5662225.1"/>
    </source>
</evidence>
<evidence type="ECO:0000313" key="2">
    <source>
        <dbReference type="Proteomes" id="UP001060085"/>
    </source>
</evidence>
<reference evidence="2" key="1">
    <citation type="journal article" date="2023" name="Nat. Plants">
        <title>Single-cell RNA sequencing provides a high-resolution roadmap for understanding the multicellular compartmentation of specialized metabolism.</title>
        <authorList>
            <person name="Sun S."/>
            <person name="Shen X."/>
            <person name="Li Y."/>
            <person name="Li Y."/>
            <person name="Wang S."/>
            <person name="Li R."/>
            <person name="Zhang H."/>
            <person name="Shen G."/>
            <person name="Guo B."/>
            <person name="Wei J."/>
            <person name="Xu J."/>
            <person name="St-Pierre B."/>
            <person name="Chen S."/>
            <person name="Sun C."/>
        </authorList>
    </citation>
    <scope>NUCLEOTIDE SEQUENCE [LARGE SCALE GENOMIC DNA]</scope>
</reference>